<reference evidence="1" key="2">
    <citation type="submission" date="2023-01" db="EMBL/GenBank/DDBJ databases">
        <authorList>
            <person name="Sun Q."/>
            <person name="Evtushenko L."/>
        </authorList>
    </citation>
    <scope>NUCLEOTIDE SEQUENCE</scope>
    <source>
        <strain evidence="1">VKM Ac-1940</strain>
    </source>
</reference>
<accession>A0A9W6HPD9</accession>
<evidence type="ECO:0000313" key="1">
    <source>
        <dbReference type="EMBL" id="GLJ96174.1"/>
    </source>
</evidence>
<sequence>MASGSPWTAQLAVREPSAWPAFLTENSGLPGPRANLALLHDVALAAGPAEIEALLHDGGEYPVMCAAAALALRAQDPLDAAHARSLATDGRWRVREGVATGLQLLGNSDLGALIETVGVWVDDPNPLVMRAAIAAICEPRLLRTPNGAAAALDCCRRATAHLVGIPASVRRSDDVRTLRQALGYCWSIAVAADPAAGLSMFQALDTTDPDVAWIVRENQRKKRLAALL</sequence>
<name>A0A9W6HPD9_9MICO</name>
<protein>
    <recommendedName>
        <fullName evidence="3">HEAT repeat domain-containing protein</fullName>
    </recommendedName>
</protein>
<dbReference type="EMBL" id="BSER01000009">
    <property type="protein sequence ID" value="GLJ96174.1"/>
    <property type="molecule type" value="Genomic_DNA"/>
</dbReference>
<dbReference type="AlphaFoldDB" id="A0A9W6HPD9"/>
<comment type="caution">
    <text evidence="1">The sequence shown here is derived from an EMBL/GenBank/DDBJ whole genome shotgun (WGS) entry which is preliminary data.</text>
</comment>
<proteinExistence type="predicted"/>
<reference evidence="1" key="1">
    <citation type="journal article" date="2014" name="Int. J. Syst. Evol. Microbiol.">
        <title>Complete genome sequence of Corynebacterium casei LMG S-19264T (=DSM 44701T), isolated from a smear-ripened cheese.</title>
        <authorList>
            <consortium name="US DOE Joint Genome Institute (JGI-PGF)"/>
            <person name="Walter F."/>
            <person name="Albersmeier A."/>
            <person name="Kalinowski J."/>
            <person name="Ruckert C."/>
        </authorList>
    </citation>
    <scope>NUCLEOTIDE SEQUENCE</scope>
    <source>
        <strain evidence="1">VKM Ac-1940</strain>
    </source>
</reference>
<keyword evidence="2" id="KW-1185">Reference proteome</keyword>
<evidence type="ECO:0008006" key="3">
    <source>
        <dbReference type="Google" id="ProtNLM"/>
    </source>
</evidence>
<organism evidence="1 2">
    <name type="scientific">Microbacterium dextranolyticum</name>
    <dbReference type="NCBI Taxonomy" id="36806"/>
    <lineage>
        <taxon>Bacteria</taxon>
        <taxon>Bacillati</taxon>
        <taxon>Actinomycetota</taxon>
        <taxon>Actinomycetes</taxon>
        <taxon>Micrococcales</taxon>
        <taxon>Microbacteriaceae</taxon>
        <taxon>Microbacterium</taxon>
    </lineage>
</organism>
<dbReference type="InterPro" id="IPR016024">
    <property type="entry name" value="ARM-type_fold"/>
</dbReference>
<gene>
    <name evidence="1" type="ORF">GCM10017591_22370</name>
</gene>
<dbReference type="RefSeq" id="WP_204963401.1">
    <property type="nucleotide sequence ID" value="NZ_BAAAUR010000001.1"/>
</dbReference>
<dbReference type="SUPFAM" id="SSF48371">
    <property type="entry name" value="ARM repeat"/>
    <property type="match status" value="1"/>
</dbReference>
<evidence type="ECO:0000313" key="2">
    <source>
        <dbReference type="Proteomes" id="UP001142291"/>
    </source>
</evidence>
<dbReference type="Proteomes" id="UP001142291">
    <property type="component" value="Unassembled WGS sequence"/>
</dbReference>